<sequence length="84" mass="9562">MEVSIIAPSALYVKQLEIQNEQPKKQVRILRDDIAASDLTPEMRAWGRHIARCRHKGRSVRVPAMCGSEWGQLLRALELKRALA</sequence>
<reference evidence="1" key="1">
    <citation type="submission" date="2023-08" db="EMBL/GenBank/DDBJ databases">
        <title>The Comparative Genomic Analysis of Yersiniaceae from Polar Regions.</title>
        <authorList>
            <person name="Goncharov A."/>
            <person name="Aslanov B."/>
            <person name="Kolodzhieva V."/>
            <person name="Azarov D."/>
            <person name="Mochov A."/>
            <person name="Lebedeva E."/>
        </authorList>
    </citation>
    <scope>NUCLEOTIDE SEQUENCE</scope>
    <source>
        <strain evidence="1">Vf</strain>
    </source>
</reference>
<gene>
    <name evidence="1" type="ORF">RDT67_18940</name>
</gene>
<dbReference type="EMBL" id="JAVIGA010000023">
    <property type="protein sequence ID" value="MDQ9128497.1"/>
    <property type="molecule type" value="Genomic_DNA"/>
</dbReference>
<comment type="caution">
    <text evidence="1">The sequence shown here is derived from an EMBL/GenBank/DDBJ whole genome shotgun (WGS) entry which is preliminary data.</text>
</comment>
<proteinExistence type="predicted"/>
<name>A0AAJ2D8P2_SERFO</name>
<dbReference type="AlphaFoldDB" id="A0AAJ2D8P2"/>
<accession>A0AAJ2D8P2</accession>
<dbReference type="Proteomes" id="UP001224622">
    <property type="component" value="Unassembled WGS sequence"/>
</dbReference>
<organism evidence="1 2">
    <name type="scientific">Serratia fonticola</name>
    <dbReference type="NCBI Taxonomy" id="47917"/>
    <lineage>
        <taxon>Bacteria</taxon>
        <taxon>Pseudomonadati</taxon>
        <taxon>Pseudomonadota</taxon>
        <taxon>Gammaproteobacteria</taxon>
        <taxon>Enterobacterales</taxon>
        <taxon>Yersiniaceae</taxon>
        <taxon>Serratia</taxon>
    </lineage>
</organism>
<evidence type="ECO:0000313" key="2">
    <source>
        <dbReference type="Proteomes" id="UP001224622"/>
    </source>
</evidence>
<protein>
    <submittedName>
        <fullName evidence="1">Uncharacterized protein</fullName>
    </submittedName>
</protein>
<evidence type="ECO:0000313" key="1">
    <source>
        <dbReference type="EMBL" id="MDQ9128497.1"/>
    </source>
</evidence>